<evidence type="ECO:0000313" key="2">
    <source>
        <dbReference type="EMBL" id="GMF45231.1"/>
    </source>
</evidence>
<proteinExistence type="predicted"/>
<dbReference type="OrthoDB" id="129605at2759"/>
<feature type="region of interest" description="Disordered" evidence="1">
    <location>
        <begin position="1"/>
        <end position="32"/>
    </location>
</feature>
<dbReference type="EMBL" id="BSXT01001796">
    <property type="protein sequence ID" value="GMF45231.1"/>
    <property type="molecule type" value="Genomic_DNA"/>
</dbReference>
<feature type="compositionally biased region" description="Low complexity" evidence="1">
    <location>
        <begin position="331"/>
        <end position="385"/>
    </location>
</feature>
<organism evidence="2 3">
    <name type="scientific">Phytophthora fragariaefolia</name>
    <dbReference type="NCBI Taxonomy" id="1490495"/>
    <lineage>
        <taxon>Eukaryota</taxon>
        <taxon>Sar</taxon>
        <taxon>Stramenopiles</taxon>
        <taxon>Oomycota</taxon>
        <taxon>Peronosporomycetes</taxon>
        <taxon>Peronosporales</taxon>
        <taxon>Peronosporaceae</taxon>
        <taxon>Phytophthora</taxon>
    </lineage>
</organism>
<comment type="caution">
    <text evidence="2">The sequence shown here is derived from an EMBL/GenBank/DDBJ whole genome shotgun (WGS) entry which is preliminary data.</text>
</comment>
<sequence>MVSARRRVASPTSLSSSYSSSGGFHGENNGAAVDVRRSHQGIELVPVEDERELARRVLADLEKLYFDEDSNSENEDEDELESISEYESVMSSSSAWIERKAGGMTLEELTVALNAAIVYHCPVKSIPPVDELQREKKKRFRSEECHSQLLARRSERFPSTASSSIDDAPLEFFRDMLEKKQQHFYAMKIASLPEAERIESRPYEGFGQDRNIIAKPEKQITALVRDQATATDDHFQYSHIDTHLPVAEFEISPHSSPRSRRHRYSARASKAPATFGPTLADLAAPPCRSERSQISSRSSGDSESIWSSSSSFSTSDKRFSRSKSSCDSKRSSSSRSSNDSSCDSSNMRSKRSSPSSSSNDSFNNSSSLSSKASGKSHNSSGSGRSSTHRGERINFVGSDPVSNIAEYDNQSYRPVLGPVLDPAQQSTGSYITLAAETHVDKAPGSITSPVSPESPRVPSSPALVKWELDLSNFTL</sequence>
<name>A0A9W7CVP3_9STRA</name>
<gene>
    <name evidence="2" type="ORF">Pfra01_001609700</name>
</gene>
<dbReference type="AlphaFoldDB" id="A0A9W7CVP3"/>
<feature type="region of interest" description="Disordered" evidence="1">
    <location>
        <begin position="249"/>
        <end position="397"/>
    </location>
</feature>
<feature type="compositionally biased region" description="Low complexity" evidence="1">
    <location>
        <begin position="292"/>
        <end position="314"/>
    </location>
</feature>
<evidence type="ECO:0000256" key="1">
    <source>
        <dbReference type="SAM" id="MobiDB-lite"/>
    </source>
</evidence>
<evidence type="ECO:0000313" key="3">
    <source>
        <dbReference type="Proteomes" id="UP001165121"/>
    </source>
</evidence>
<reference evidence="2" key="1">
    <citation type="submission" date="2023-04" db="EMBL/GenBank/DDBJ databases">
        <title>Phytophthora fragariaefolia NBRC 109709.</title>
        <authorList>
            <person name="Ichikawa N."/>
            <person name="Sato H."/>
            <person name="Tonouchi N."/>
        </authorList>
    </citation>
    <scope>NUCLEOTIDE SEQUENCE</scope>
    <source>
        <strain evidence="2">NBRC 109709</strain>
    </source>
</reference>
<feature type="compositionally biased region" description="Basic and acidic residues" evidence="1">
    <location>
        <begin position="315"/>
        <end position="330"/>
    </location>
</feature>
<keyword evidence="3" id="KW-1185">Reference proteome</keyword>
<feature type="compositionally biased region" description="Low complexity" evidence="1">
    <location>
        <begin position="10"/>
        <end position="21"/>
    </location>
</feature>
<protein>
    <submittedName>
        <fullName evidence="2">Unnamed protein product</fullName>
    </submittedName>
</protein>
<dbReference type="Proteomes" id="UP001165121">
    <property type="component" value="Unassembled WGS sequence"/>
</dbReference>
<accession>A0A9W7CVP3</accession>